<keyword evidence="2" id="KW-1185">Reference proteome</keyword>
<dbReference type="EMBL" id="JAGIZQ010000003">
    <property type="protein sequence ID" value="KAH6636853.1"/>
    <property type="molecule type" value="Genomic_DNA"/>
</dbReference>
<dbReference type="Proteomes" id="UP000724584">
    <property type="component" value="Unassembled WGS sequence"/>
</dbReference>
<reference evidence="1 2" key="1">
    <citation type="journal article" date="2021" name="Nat. Commun.">
        <title>Genetic determinants of endophytism in the Arabidopsis root mycobiome.</title>
        <authorList>
            <person name="Mesny F."/>
            <person name="Miyauchi S."/>
            <person name="Thiergart T."/>
            <person name="Pickel B."/>
            <person name="Atanasova L."/>
            <person name="Karlsson M."/>
            <person name="Huettel B."/>
            <person name="Barry K.W."/>
            <person name="Haridas S."/>
            <person name="Chen C."/>
            <person name="Bauer D."/>
            <person name="Andreopoulos W."/>
            <person name="Pangilinan J."/>
            <person name="LaButti K."/>
            <person name="Riley R."/>
            <person name="Lipzen A."/>
            <person name="Clum A."/>
            <person name="Drula E."/>
            <person name="Henrissat B."/>
            <person name="Kohler A."/>
            <person name="Grigoriev I.V."/>
            <person name="Martin F.M."/>
            <person name="Hacquard S."/>
        </authorList>
    </citation>
    <scope>NUCLEOTIDE SEQUENCE [LARGE SCALE GENOMIC DNA]</scope>
    <source>
        <strain evidence="1 2">MPI-SDFR-AT-0079</strain>
    </source>
</reference>
<organism evidence="1 2">
    <name type="scientific">Chaetomium tenue</name>
    <dbReference type="NCBI Taxonomy" id="1854479"/>
    <lineage>
        <taxon>Eukaryota</taxon>
        <taxon>Fungi</taxon>
        <taxon>Dikarya</taxon>
        <taxon>Ascomycota</taxon>
        <taxon>Pezizomycotina</taxon>
        <taxon>Sordariomycetes</taxon>
        <taxon>Sordariomycetidae</taxon>
        <taxon>Sordariales</taxon>
        <taxon>Chaetomiaceae</taxon>
        <taxon>Chaetomium</taxon>
    </lineage>
</organism>
<accession>A0ACB7PEZ6</accession>
<proteinExistence type="predicted"/>
<comment type="caution">
    <text evidence="1">The sequence shown here is derived from an EMBL/GenBank/DDBJ whole genome shotgun (WGS) entry which is preliminary data.</text>
</comment>
<evidence type="ECO:0000313" key="2">
    <source>
        <dbReference type="Proteomes" id="UP000724584"/>
    </source>
</evidence>
<name>A0ACB7PEZ6_9PEZI</name>
<gene>
    <name evidence="1" type="ORF">F5144DRAFT_620008</name>
</gene>
<sequence length="223" mass="24355">MMRERSRVMRTHGIILKRRRMLNQPVQQTWSPARALSSLELFLVSWLPLGLRRHGVAAVCVPTPSFPAAGVVAGIHLMFRGDGGGLLSQPPESASRVLMGLEGIDAEMTAVVCSISRITTRLFSPFSSFLFGPISSQQRRLGMGFCKGGMRLGKSGMERQRKQPKQSKRTAEWSPISCRPAVQVGLWPRGGKRRASGVPALPVGPLPTSPQEKKVIARSACRS</sequence>
<evidence type="ECO:0000313" key="1">
    <source>
        <dbReference type="EMBL" id="KAH6636853.1"/>
    </source>
</evidence>
<protein>
    <submittedName>
        <fullName evidence="1">Uncharacterized protein</fullName>
    </submittedName>
</protein>